<evidence type="ECO:0000313" key="2">
    <source>
        <dbReference type="EMBL" id="CAK9113822.1"/>
    </source>
</evidence>
<comment type="caution">
    <text evidence="2">The sequence shown here is derived from an EMBL/GenBank/DDBJ whole genome shotgun (WGS) entry which is preliminary data.</text>
</comment>
<evidence type="ECO:0000256" key="1">
    <source>
        <dbReference type="SAM" id="MobiDB-lite"/>
    </source>
</evidence>
<keyword evidence="3" id="KW-1185">Reference proteome</keyword>
<gene>
    <name evidence="2" type="ORF">SCF082_LOCUS52740</name>
</gene>
<dbReference type="Proteomes" id="UP001642464">
    <property type="component" value="Unassembled WGS sequence"/>
</dbReference>
<dbReference type="GO" id="GO:0016779">
    <property type="term" value="F:nucleotidyltransferase activity"/>
    <property type="evidence" value="ECO:0007669"/>
    <property type="project" value="UniProtKB-KW"/>
</dbReference>
<dbReference type="PANTHER" id="PTHR12271:SF127">
    <property type="entry name" value="SPECKLE TARGETED PIP5K1A-REGULATED POLY(A) POLYMERASE"/>
    <property type="match status" value="1"/>
</dbReference>
<dbReference type="SUPFAM" id="SSF81631">
    <property type="entry name" value="PAP/OAS1 substrate-binding domain"/>
    <property type="match status" value="1"/>
</dbReference>
<keyword evidence="2" id="KW-0808">Transferase</keyword>
<evidence type="ECO:0000313" key="3">
    <source>
        <dbReference type="Proteomes" id="UP001642464"/>
    </source>
</evidence>
<sequence>MALNYWHSDFSFIPVESLCRKPSDAQVRVFRNAKRLLKAFGSCQEEFQVPTCGRRLPVLVSLLSDLSELLTWEGAGGDPYFRSFPGAPRGLAEVVPRDLSRVEELVPYRSLDPERLKLSGSAQWDPEPYLSDTLWMAYVEPASLLWTEGLRTSGAPCVDREDPEAVAGLVPIWDARGLMFLRDEPLPAEGRDLAMRFFNCYKSSEVDRVIGDRWARNYVEGRCTVVSPGLPSAQCLLDLEIKPGSERFSLCCTDRKDFYHQFQVNERRAASNACFPLLPLETVKSTKAFEEWCSRNLKKKKYDRLVHGDLLKAGKGSSNVMKEVPNSFQLCFRSIPQGDHLGVEFATDARRSLLKEAGLLVEGEEMRSGASLWSERNASGLVIDDFFSISRLPAGTPSFDPEGPDDQFKSKAVRDLIVAKDTYEKEGIIGSDDKDIWDAPKAKLIGAEIDSSLPARRLGLATVVYSMVNMEEVSQDRPKLCPMSRGAAQEIQLAAVLCPLFVTDLSAEYIPRVYSTDASDRKGAVVSRPMDLRLVRTLWKTGRKKASYTRMLTRSEAIVRKLDWDREEDSFGGEWPAAEPDRLSEWQFFHGLAEEVWTASCMFGSPHKKEFVFLLTNLPPGGIHRKCSGDHSHIQIAGAYAKPSATYTDELAETVATAFDKALSSKLRIAAHDPLELKGLESPMVNDVLLSGKWKVEKVWKWKVPQHISIQEVLSANALLKEIAIKKPKSRLVVAMDSNVGLSSLVKGRSPSHGLRRALRRAGATVIAGCLYPAFQFGPTRLLPADHPTRDTCFPESCKSVLEKEHDENILRGLASVVGLRRVQSNWVRRGVGTGSRIFDGNVGCPGEGLELPAGRPVLGKTQENRDKLLGMFDEWLGLQGLSLNSLLGPGTPDIELINLTLEKYGRELHRAGRPYGHYAETVNGVAAKRPRIRRSLQPAWDIAYGWLRQEPPVHHLALPWQALLCLLSTSLSWGWTRVAGVIAGSLSRIGEVLGAARRDLILPSDVEYTISCGMLQIAEAKTRYRAARRQIAKVDQPQLLQVIVMAFKDLAPEFRLWPQSGQTMRNRFQRLLAACRLDKLPDGISRGIDLGSLRAGGASWLLMVSEKSVLTRRRGRWITPKVMEIYVQEAWSIQFLHALPPDVKSLVLEGARSFPWLLEKVAAWHRASIPESVWFVLLHRCACEASEAKHGLVVADSLTTIIVFKPVVESLIRDDHATLLPATMLLKQDVSQLVLGRRNLVPVSMLSSLNLVWQVVMLLGLLSKPPGPSNFFKTVRELGGLGDRLHALCREGLSLGPRGASSAVEGVAAELGRNLAEPGAELSSFSMAVAALQRQLRNHATLHIMASDRTVRLLVVVTALLFLPLDFTQLAFAVTGACIYTFIQHASEHEDWWPMSSKKSKGKGARKAPRSMKAWPPRLPGVCWEADVQLLLAQITPGAEAERAVARIVETVREAIRPLFPESDVCGFVSGELEGSRAFRVAVPDIELVVSVSPELLRQKLLGKLERKLDKQLEKAAIRSIAEILVTSCGFKFRRSAFRGEEPKLTLLAPGGDAEAVPLDLAVNAETPLYAAALLSECAQWDLRAKQLILLVRRWAKDRGICHAAKGYLSPYHWSLLVIYFLQVCPRVLPPLTAFMTFQQLSSKGSASSPDDAPRPEPNPVHTSKLFKDFMHFYQDFDWRNEMINPISGSPGKSTFEDSSSPLILQDPFRPLNLGRRISTSSFARTQEEFARAGAICAEGVAVGRIFELWVPPTGDAEED</sequence>
<feature type="compositionally biased region" description="Basic residues" evidence="1">
    <location>
        <begin position="1399"/>
        <end position="1411"/>
    </location>
</feature>
<dbReference type="PANTHER" id="PTHR12271">
    <property type="entry name" value="POLY A POLYMERASE CID PAP -RELATED"/>
    <property type="match status" value="1"/>
</dbReference>
<dbReference type="EMBL" id="CAXAMM010044239">
    <property type="protein sequence ID" value="CAK9113822.1"/>
    <property type="molecule type" value="Genomic_DNA"/>
</dbReference>
<feature type="region of interest" description="Disordered" evidence="1">
    <location>
        <begin position="1395"/>
        <end position="1414"/>
    </location>
</feature>
<dbReference type="Gene3D" id="1.10.1410.10">
    <property type="match status" value="1"/>
</dbReference>
<protein>
    <submittedName>
        <fullName evidence="2">Terminal uridylyltransferase cid1 (TUTase cid1) (Caffeine-induced death protein 1) (Poly(A) polymerase cid1) (PAP) (Poly(U) polymerase cid1) (PUP)</fullName>
    </submittedName>
</protein>
<organism evidence="2 3">
    <name type="scientific">Durusdinium trenchii</name>
    <dbReference type="NCBI Taxonomy" id="1381693"/>
    <lineage>
        <taxon>Eukaryota</taxon>
        <taxon>Sar</taxon>
        <taxon>Alveolata</taxon>
        <taxon>Dinophyceae</taxon>
        <taxon>Suessiales</taxon>
        <taxon>Symbiodiniaceae</taxon>
        <taxon>Durusdinium</taxon>
    </lineage>
</organism>
<keyword evidence="2" id="KW-0548">Nucleotidyltransferase</keyword>
<proteinExistence type="predicted"/>
<reference evidence="2 3" key="1">
    <citation type="submission" date="2024-02" db="EMBL/GenBank/DDBJ databases">
        <authorList>
            <person name="Chen Y."/>
            <person name="Shah S."/>
            <person name="Dougan E. K."/>
            <person name="Thang M."/>
            <person name="Chan C."/>
        </authorList>
    </citation>
    <scope>NUCLEOTIDE SEQUENCE [LARGE SCALE GENOMIC DNA]</scope>
</reference>
<name>A0ABP0SN69_9DINO</name>
<accession>A0ABP0SN69</accession>